<evidence type="ECO:0000256" key="2">
    <source>
        <dbReference type="ARBA" id="ARBA00022490"/>
    </source>
</evidence>
<keyword evidence="5" id="KW-1185">Reference proteome</keyword>
<dbReference type="PANTHER" id="PTHR10901:SF6">
    <property type="entry name" value="TROPOMODULIN, ISOFORM N"/>
    <property type="match status" value="1"/>
</dbReference>
<dbReference type="InterPro" id="IPR004934">
    <property type="entry name" value="TMOD"/>
</dbReference>
<dbReference type="GO" id="GO:0007015">
    <property type="term" value="P:actin filament organization"/>
    <property type="evidence" value="ECO:0007669"/>
    <property type="project" value="TreeGrafter"/>
</dbReference>
<dbReference type="GO" id="GO:0005856">
    <property type="term" value="C:cytoskeleton"/>
    <property type="evidence" value="ECO:0007669"/>
    <property type="project" value="UniProtKB-SubCell"/>
</dbReference>
<dbReference type="GO" id="GO:0005523">
    <property type="term" value="F:tropomyosin binding"/>
    <property type="evidence" value="ECO:0007669"/>
    <property type="project" value="InterPro"/>
</dbReference>
<dbReference type="Gene3D" id="3.80.10.10">
    <property type="entry name" value="Ribonuclease Inhibitor"/>
    <property type="match status" value="1"/>
</dbReference>
<name>A0A0M0LPD3_9EUKA</name>
<evidence type="ECO:0000313" key="5">
    <source>
        <dbReference type="Proteomes" id="UP000037460"/>
    </source>
</evidence>
<dbReference type="SUPFAM" id="SSF52047">
    <property type="entry name" value="RNI-like"/>
    <property type="match status" value="1"/>
</dbReference>
<keyword evidence="2" id="KW-0963">Cytoplasm</keyword>
<sequence>MRIATHDTSMTSLDFTAALQQEFIRWPEPRQVAALALLIGNPYVTVINLSGLTLPDAGASALAAALHADAGGRVEVLNLERNDLREPGLLNIVGALQSNTTLRELRLTDQRTAVSTAVEMALAEMLDKALATAAALSSLKIVASPVAHNLVHAVT</sequence>
<reference evidence="5" key="1">
    <citation type="journal article" date="2015" name="PLoS Genet.">
        <title>Genome Sequence and Transcriptome Analyses of Chrysochromulina tobin: Metabolic Tools for Enhanced Algal Fitness in the Prominent Order Prymnesiales (Haptophyceae).</title>
        <authorList>
            <person name="Hovde B.T."/>
            <person name="Deodato C.R."/>
            <person name="Hunsperger H.M."/>
            <person name="Ryken S.A."/>
            <person name="Yost W."/>
            <person name="Jha R.K."/>
            <person name="Patterson J."/>
            <person name="Monnat R.J. Jr."/>
            <person name="Barlow S.B."/>
            <person name="Starkenburg S.R."/>
            <person name="Cattolico R.A."/>
        </authorList>
    </citation>
    <scope>NUCLEOTIDE SEQUENCE</scope>
    <source>
        <strain evidence="5">CCMP291</strain>
    </source>
</reference>
<dbReference type="GO" id="GO:0051694">
    <property type="term" value="P:pointed-end actin filament capping"/>
    <property type="evidence" value="ECO:0007669"/>
    <property type="project" value="InterPro"/>
</dbReference>
<evidence type="ECO:0000256" key="3">
    <source>
        <dbReference type="ARBA" id="ARBA00023212"/>
    </source>
</evidence>
<protein>
    <submittedName>
        <fullName evidence="4">Uncharacterized protein</fullName>
    </submittedName>
</protein>
<accession>A0A0M0LPD3</accession>
<gene>
    <name evidence="4" type="ORF">Ctob_013205</name>
</gene>
<comment type="subcellular location">
    <subcellularLocation>
        <location evidence="1">Cytoplasm</location>
        <location evidence="1">Cytoskeleton</location>
    </subcellularLocation>
</comment>
<dbReference type="EMBL" id="JWZX01000464">
    <property type="protein sequence ID" value="KOO52899.1"/>
    <property type="molecule type" value="Genomic_DNA"/>
</dbReference>
<dbReference type="AlphaFoldDB" id="A0A0M0LPD3"/>
<organism evidence="4 5">
    <name type="scientific">Chrysochromulina tobinii</name>
    <dbReference type="NCBI Taxonomy" id="1460289"/>
    <lineage>
        <taxon>Eukaryota</taxon>
        <taxon>Haptista</taxon>
        <taxon>Haptophyta</taxon>
        <taxon>Prymnesiophyceae</taxon>
        <taxon>Prymnesiales</taxon>
        <taxon>Chrysochromulinaceae</taxon>
        <taxon>Chrysochromulina</taxon>
    </lineage>
</organism>
<evidence type="ECO:0000313" key="4">
    <source>
        <dbReference type="EMBL" id="KOO52899.1"/>
    </source>
</evidence>
<dbReference type="InterPro" id="IPR032675">
    <property type="entry name" value="LRR_dom_sf"/>
</dbReference>
<dbReference type="Proteomes" id="UP000037460">
    <property type="component" value="Unassembled WGS sequence"/>
</dbReference>
<proteinExistence type="predicted"/>
<evidence type="ECO:0000256" key="1">
    <source>
        <dbReference type="ARBA" id="ARBA00004245"/>
    </source>
</evidence>
<dbReference type="OrthoDB" id="2163268at2759"/>
<comment type="caution">
    <text evidence="4">The sequence shown here is derived from an EMBL/GenBank/DDBJ whole genome shotgun (WGS) entry which is preliminary data.</text>
</comment>
<dbReference type="PANTHER" id="PTHR10901">
    <property type="entry name" value="TROPOMODULIN"/>
    <property type="match status" value="1"/>
</dbReference>
<keyword evidence="3" id="KW-0206">Cytoskeleton</keyword>